<dbReference type="EC" id="6.2.1.2" evidence="4"/>
<evidence type="ECO:0000256" key="2">
    <source>
        <dbReference type="ARBA" id="ARBA00022598"/>
    </source>
</evidence>
<dbReference type="GO" id="GO:0031956">
    <property type="term" value="F:medium-chain fatty acid-CoA ligase activity"/>
    <property type="evidence" value="ECO:0007669"/>
    <property type="project" value="UniProtKB-EC"/>
</dbReference>
<dbReference type="PANTHER" id="PTHR43201">
    <property type="entry name" value="ACYL-COA SYNTHETASE"/>
    <property type="match status" value="1"/>
</dbReference>
<comment type="function">
    <text evidence="3">Acyl-CoA synthases catalyze the initial reaction in fatty acid metabolism, by forming a thioester with CoA. Has some preference toward medium-chain substrates. Plays a role in adipocyte differentiation.</text>
</comment>
<evidence type="ECO:0000256" key="4">
    <source>
        <dbReference type="ARBA" id="ARBA00039009"/>
    </source>
</evidence>
<keyword evidence="11" id="KW-1185">Reference proteome</keyword>
<dbReference type="PROSITE" id="PS00455">
    <property type="entry name" value="AMP_BINDING"/>
    <property type="match status" value="1"/>
</dbReference>
<feature type="domain" description="AMP-binding enzyme C-terminal" evidence="9">
    <location>
        <begin position="515"/>
        <end position="590"/>
    </location>
</feature>
<evidence type="ECO:0000256" key="3">
    <source>
        <dbReference type="ARBA" id="ARBA00037247"/>
    </source>
</evidence>
<dbReference type="EMBL" id="CAJVCH010022355">
    <property type="protein sequence ID" value="CAG7692615.1"/>
    <property type="molecule type" value="Genomic_DNA"/>
</dbReference>
<dbReference type="InterPro" id="IPR025110">
    <property type="entry name" value="AMP-bd_C"/>
</dbReference>
<evidence type="ECO:0000313" key="11">
    <source>
        <dbReference type="Proteomes" id="UP000708208"/>
    </source>
</evidence>
<keyword evidence="2" id="KW-0436">Ligase</keyword>
<evidence type="ECO:0000256" key="7">
    <source>
        <dbReference type="ARBA" id="ARBA00048277"/>
    </source>
</evidence>
<dbReference type="InterPro" id="IPR020845">
    <property type="entry name" value="AMP-binding_CS"/>
</dbReference>
<evidence type="ECO:0000256" key="1">
    <source>
        <dbReference type="ARBA" id="ARBA00006432"/>
    </source>
</evidence>
<comment type="caution">
    <text evidence="10">The sequence shown here is derived from an EMBL/GenBank/DDBJ whole genome shotgun (WGS) entry which is preliminary data.</text>
</comment>
<evidence type="ECO:0000313" key="10">
    <source>
        <dbReference type="EMBL" id="CAG7692615.1"/>
    </source>
</evidence>
<dbReference type="PANTHER" id="PTHR43201:SF5">
    <property type="entry name" value="MEDIUM-CHAIN ACYL-COA LIGASE ACSF2, MITOCHONDRIAL"/>
    <property type="match status" value="1"/>
</dbReference>
<protein>
    <recommendedName>
        <fullName evidence="5">Medium-chain acyl-CoA ligase ACSF2, mitochondrial</fullName>
        <ecNumber evidence="4">6.2.1.2</ecNumber>
    </recommendedName>
</protein>
<comment type="catalytic activity">
    <reaction evidence="7">
        <text>a medium-chain fatty acid + ATP + CoA = a medium-chain fatty acyl-CoA + AMP + diphosphate</text>
        <dbReference type="Rhea" id="RHEA:48340"/>
        <dbReference type="ChEBI" id="CHEBI:30616"/>
        <dbReference type="ChEBI" id="CHEBI:33019"/>
        <dbReference type="ChEBI" id="CHEBI:57287"/>
        <dbReference type="ChEBI" id="CHEBI:59558"/>
        <dbReference type="ChEBI" id="CHEBI:90546"/>
        <dbReference type="ChEBI" id="CHEBI:456215"/>
        <dbReference type="EC" id="6.2.1.2"/>
    </reaction>
</comment>
<evidence type="ECO:0000259" key="8">
    <source>
        <dbReference type="Pfam" id="PF00501"/>
    </source>
</evidence>
<name>A0A8J2NIS0_9HEXA</name>
<dbReference type="Pfam" id="PF00501">
    <property type="entry name" value="AMP-binding"/>
    <property type="match status" value="1"/>
</dbReference>
<dbReference type="AlphaFoldDB" id="A0A8J2NIS0"/>
<gene>
    <name evidence="10" type="ORF">AFUS01_LOCUS3696</name>
</gene>
<evidence type="ECO:0000256" key="6">
    <source>
        <dbReference type="ARBA" id="ARBA00047319"/>
    </source>
</evidence>
<reference evidence="10" key="1">
    <citation type="submission" date="2021-06" db="EMBL/GenBank/DDBJ databases">
        <authorList>
            <person name="Hodson N. C."/>
            <person name="Mongue J. A."/>
            <person name="Jaron S. K."/>
        </authorList>
    </citation>
    <scope>NUCLEOTIDE SEQUENCE</scope>
</reference>
<dbReference type="FunFam" id="3.30.300.30:FF:000008">
    <property type="entry name" value="2,3-dihydroxybenzoate-AMP ligase"/>
    <property type="match status" value="1"/>
</dbReference>
<proteinExistence type="inferred from homology"/>
<dbReference type="Pfam" id="PF13193">
    <property type="entry name" value="AMP-binding_C"/>
    <property type="match status" value="1"/>
</dbReference>
<organism evidence="10 11">
    <name type="scientific">Allacma fusca</name>
    <dbReference type="NCBI Taxonomy" id="39272"/>
    <lineage>
        <taxon>Eukaryota</taxon>
        <taxon>Metazoa</taxon>
        <taxon>Ecdysozoa</taxon>
        <taxon>Arthropoda</taxon>
        <taxon>Hexapoda</taxon>
        <taxon>Collembola</taxon>
        <taxon>Symphypleona</taxon>
        <taxon>Sminthuridae</taxon>
        <taxon>Allacma</taxon>
    </lineage>
</organism>
<feature type="domain" description="AMP-dependent synthetase/ligase" evidence="8">
    <location>
        <begin position="73"/>
        <end position="464"/>
    </location>
</feature>
<dbReference type="FunFam" id="3.40.50.12780:FF:000003">
    <property type="entry name" value="Long-chain-fatty-acid--CoA ligase FadD"/>
    <property type="match status" value="1"/>
</dbReference>
<accession>A0A8J2NIS0</accession>
<dbReference type="OrthoDB" id="10253115at2759"/>
<sequence length="616" mass="68376">MKLNLFAKYFPVAQPRVGKLDDLRNQFIQISISVLHVGTMTTTGKRVRPGKLSYMSVPGEMPFVEKTIGDLIDEAAEKYGDAEAVYIAAEDKRFSFQDVKTQSELLAAGLLKLGLMPGDRIGIWGPNSIQWYLTSLAATKAGIISVFINPAYKSRELSYSLNKVGMKCIMIAEAFKTSDYYKTLSDIIPELKSCPKENLKTGDFPKLKIVISMEDTPPGPGVYTFPEVLSFGAQPDMQAKLAKISAQIQFDSVCNIQFTSGTTGNPKAVMLSHHNVVNNSFLIGKRLEMSSKDKACLTVPLFHCYGSVIGVLAALQYGATLVFPSRIFSPPVAVKIAAQERCTLMYGTPTMHIDMMNIPDFDDYDLTSLRCALTAGAICPVNLIKEMKQKYTVESVVSLYGLTEASPVFFQSLPEDSDETRADTVGYPQEHTEIKIVDESDRIVPVGARGEMCVRGYMTMQGYWGEPAMTAEAIDSSRWFHTGDLFVLTETGHGKVVGRIKDMIIRGGENIYPKELEDFFHSHPCIVEAQVFGVPHERLGEVVAAWLRVKEGAKLTEKDVIMFCKGQISHFKIPQYIKFVHEYPKTASGKIQKFVMRANMAAELGLMPDRFSKTIQ</sequence>
<dbReference type="Proteomes" id="UP000708208">
    <property type="component" value="Unassembled WGS sequence"/>
</dbReference>
<evidence type="ECO:0000256" key="5">
    <source>
        <dbReference type="ARBA" id="ARBA00039638"/>
    </source>
</evidence>
<comment type="catalytic activity">
    <reaction evidence="6">
        <text>octanoate + ATP + CoA = octanoyl-CoA + AMP + diphosphate</text>
        <dbReference type="Rhea" id="RHEA:33631"/>
        <dbReference type="ChEBI" id="CHEBI:25646"/>
        <dbReference type="ChEBI" id="CHEBI:30616"/>
        <dbReference type="ChEBI" id="CHEBI:33019"/>
        <dbReference type="ChEBI" id="CHEBI:57287"/>
        <dbReference type="ChEBI" id="CHEBI:57386"/>
        <dbReference type="ChEBI" id="CHEBI:456215"/>
    </reaction>
</comment>
<dbReference type="InterPro" id="IPR000873">
    <property type="entry name" value="AMP-dep_synth/lig_dom"/>
</dbReference>
<evidence type="ECO:0000259" key="9">
    <source>
        <dbReference type="Pfam" id="PF13193"/>
    </source>
</evidence>
<comment type="similarity">
    <text evidence="1">Belongs to the ATP-dependent AMP-binding enzyme family.</text>
</comment>
<dbReference type="GO" id="GO:0006631">
    <property type="term" value="P:fatty acid metabolic process"/>
    <property type="evidence" value="ECO:0007669"/>
    <property type="project" value="TreeGrafter"/>
</dbReference>